<dbReference type="Proteomes" id="UP000559027">
    <property type="component" value="Unassembled WGS sequence"/>
</dbReference>
<evidence type="ECO:0000313" key="2">
    <source>
        <dbReference type="EMBL" id="KAF5362195.1"/>
    </source>
</evidence>
<dbReference type="InterPro" id="IPR048876">
    <property type="entry name" value="BipA_C"/>
</dbReference>
<dbReference type="InterPro" id="IPR027417">
    <property type="entry name" value="P-loop_NTPase"/>
</dbReference>
<gene>
    <name evidence="2" type="ORF">D9756_002307</name>
</gene>
<dbReference type="InterPro" id="IPR047041">
    <property type="entry name" value="BipA_GTP-bd_dom"/>
</dbReference>
<reference evidence="2 3" key="1">
    <citation type="journal article" date="2020" name="ISME J.">
        <title>Uncovering the hidden diversity of litter-decomposition mechanisms in mushroom-forming fungi.</title>
        <authorList>
            <person name="Floudas D."/>
            <person name="Bentzer J."/>
            <person name="Ahren D."/>
            <person name="Johansson T."/>
            <person name="Persson P."/>
            <person name="Tunlid A."/>
        </authorList>
    </citation>
    <scope>NUCLEOTIDE SEQUENCE [LARGE SCALE GENOMIC DNA]</scope>
    <source>
        <strain evidence="2 3">CBS 146.42</strain>
    </source>
</reference>
<dbReference type="PANTHER" id="PTHR42908:SF8">
    <property type="entry name" value="TR-TYPE G DOMAIN-CONTAINING PROTEIN"/>
    <property type="match status" value="1"/>
</dbReference>
<accession>A0A8H5LLR1</accession>
<protein>
    <recommendedName>
        <fullName evidence="1">Tr-type G domain-containing protein</fullName>
    </recommendedName>
</protein>
<dbReference type="Gene3D" id="2.40.50.250">
    <property type="entry name" value="bipa protein"/>
    <property type="match status" value="1"/>
</dbReference>
<dbReference type="PANTHER" id="PTHR42908">
    <property type="entry name" value="TRANSLATION ELONGATION FACTOR-RELATED"/>
    <property type="match status" value="1"/>
</dbReference>
<dbReference type="InterPro" id="IPR035651">
    <property type="entry name" value="BipA_V"/>
</dbReference>
<dbReference type="InterPro" id="IPR005225">
    <property type="entry name" value="Small_GTP-bd"/>
</dbReference>
<dbReference type="PROSITE" id="PS00301">
    <property type="entry name" value="G_TR_1"/>
    <property type="match status" value="1"/>
</dbReference>
<dbReference type="InterPro" id="IPR009000">
    <property type="entry name" value="Transl_B-barrel_sf"/>
</dbReference>
<dbReference type="EMBL" id="JAACJO010000002">
    <property type="protein sequence ID" value="KAF5362195.1"/>
    <property type="molecule type" value="Genomic_DNA"/>
</dbReference>
<dbReference type="CDD" id="cd03710">
    <property type="entry name" value="BipA_TypA_C"/>
    <property type="match status" value="1"/>
</dbReference>
<evidence type="ECO:0000259" key="1">
    <source>
        <dbReference type="PROSITE" id="PS51722"/>
    </source>
</evidence>
<organism evidence="2 3">
    <name type="scientific">Leucocoprinus leucothites</name>
    <dbReference type="NCBI Taxonomy" id="201217"/>
    <lineage>
        <taxon>Eukaryota</taxon>
        <taxon>Fungi</taxon>
        <taxon>Dikarya</taxon>
        <taxon>Basidiomycota</taxon>
        <taxon>Agaricomycotina</taxon>
        <taxon>Agaricomycetes</taxon>
        <taxon>Agaricomycetidae</taxon>
        <taxon>Agaricales</taxon>
        <taxon>Agaricineae</taxon>
        <taxon>Agaricaceae</taxon>
        <taxon>Leucocoprinus</taxon>
    </lineage>
</organism>
<dbReference type="CDD" id="cd01891">
    <property type="entry name" value="TypA_BipA"/>
    <property type="match status" value="1"/>
</dbReference>
<dbReference type="OrthoDB" id="364892at2759"/>
<feature type="domain" description="Tr-type G" evidence="1">
    <location>
        <begin position="36"/>
        <end position="255"/>
    </location>
</feature>
<dbReference type="SUPFAM" id="SSF52540">
    <property type="entry name" value="P-loop containing nucleoside triphosphate hydrolases"/>
    <property type="match status" value="1"/>
</dbReference>
<dbReference type="InterPro" id="IPR031157">
    <property type="entry name" value="G_TR_CS"/>
</dbReference>
<dbReference type="AlphaFoldDB" id="A0A8H5LLR1"/>
<proteinExistence type="predicted"/>
<dbReference type="SUPFAM" id="SSF50447">
    <property type="entry name" value="Translation proteins"/>
    <property type="match status" value="1"/>
</dbReference>
<comment type="caution">
    <text evidence="2">The sequence shown here is derived from an EMBL/GenBank/DDBJ whole genome shotgun (WGS) entry which is preliminary data.</text>
</comment>
<dbReference type="Pfam" id="PF21018">
    <property type="entry name" value="BipA_C"/>
    <property type="match status" value="1"/>
</dbReference>
<dbReference type="FunFam" id="2.40.50.250:FF:000001">
    <property type="entry name" value="GTP-binding protein TypA"/>
    <property type="match status" value="1"/>
</dbReference>
<name>A0A8H5LLR1_9AGAR</name>
<dbReference type="PROSITE" id="PS51722">
    <property type="entry name" value="G_TR_2"/>
    <property type="match status" value="1"/>
</dbReference>
<dbReference type="NCBIfam" id="TIGR00231">
    <property type="entry name" value="small_GTP"/>
    <property type="match status" value="1"/>
</dbReference>
<dbReference type="Gene3D" id="3.40.50.300">
    <property type="entry name" value="P-loop containing nucleotide triphosphate hydrolases"/>
    <property type="match status" value="1"/>
</dbReference>
<dbReference type="Pfam" id="PF00679">
    <property type="entry name" value="EFG_C"/>
    <property type="match status" value="1"/>
</dbReference>
<keyword evidence="3" id="KW-1185">Reference proteome</keyword>
<evidence type="ECO:0000313" key="3">
    <source>
        <dbReference type="Proteomes" id="UP000559027"/>
    </source>
</evidence>
<dbReference type="GO" id="GO:0005829">
    <property type="term" value="C:cytosol"/>
    <property type="evidence" value="ECO:0007669"/>
    <property type="project" value="TreeGrafter"/>
</dbReference>
<dbReference type="InterPro" id="IPR042116">
    <property type="entry name" value="TypA/BipA_C"/>
</dbReference>
<dbReference type="Gene3D" id="2.40.30.10">
    <property type="entry name" value="Translation factors"/>
    <property type="match status" value="1"/>
</dbReference>
<dbReference type="GO" id="GO:1990904">
    <property type="term" value="C:ribonucleoprotein complex"/>
    <property type="evidence" value="ECO:0007669"/>
    <property type="project" value="TreeGrafter"/>
</dbReference>
<dbReference type="FunFam" id="3.40.50.300:FF:000055">
    <property type="entry name" value="GTP-binding protein TypA"/>
    <property type="match status" value="1"/>
</dbReference>
<dbReference type="InterPro" id="IPR000640">
    <property type="entry name" value="EFG_V-like"/>
</dbReference>
<dbReference type="Pfam" id="PF00009">
    <property type="entry name" value="GTP_EFTU"/>
    <property type="match status" value="1"/>
</dbReference>
<sequence>MLSFALRSGWRRSPQFLSSKVQHLRSYASISTVEPDRIRNIAIIAHVDHGKTTLVDQLLRQSGTVKQLSATEQILQTPNSSSAVADAGIENGFVTRVMDSNDLERERGITILSKCTSINYQGNLINIVDTPGHADFGGEVERIMSMVDGVALVVDATEGPMTQTRFVLSKALSRGLRPLVVVNKVDRPTSRVAQVESDLFDLFATLGATDEQAEYPLLYASAKQGWASDNALAASPEPSMQPLFDLILSHVPAPTHLTSTGPFSMLTIQIENDPYIGVLYLGRVQSGTLSIGDTLWAIDPEGNKVGEGKVKRILGRKGLEREEKDIAGAGEIVSVAGIKGGGVNVTLVHPDGWGEAGPQPIPTTPIDPPTISMYIYPNDSPLAGKEGNKLTSQLIRERILKEAQTNVALKVLPGPTAESVEVRGRGVLHLGVLLETLRREGYELSVGSPKAVMIPNPEAPEKTGKASMLEPIEECTIIVKEEFAGTVVQKLTMRKAMMVSYDAGSHGEGEGWVKIVMEVPARGLIGYLAGEFKNDVHGQGTLNHIFKGYEPYKGEVDTGRRGSLISMTDGVSSAYAMAPLQARGTLFIHPGTQVYPGMVIGEAGKAQDLYLNPCLKKQLTNIRAAGADEKIVLGSPRVMTLEESLSYMGDDEMVEITPKQIRLRKVILDPSKRMRGGKGRGA</sequence>
<dbReference type="GO" id="GO:0003924">
    <property type="term" value="F:GTPase activity"/>
    <property type="evidence" value="ECO:0007669"/>
    <property type="project" value="InterPro"/>
</dbReference>
<dbReference type="InterPro" id="IPR000795">
    <property type="entry name" value="T_Tr_GTP-bd_dom"/>
</dbReference>
<dbReference type="InterPro" id="IPR035647">
    <property type="entry name" value="EFG_III/V"/>
</dbReference>
<dbReference type="Gene3D" id="3.30.70.870">
    <property type="entry name" value="Elongation Factor G (Translational Gtpase), domain 3"/>
    <property type="match status" value="1"/>
</dbReference>
<dbReference type="PRINTS" id="PR00315">
    <property type="entry name" value="ELONGATNFCT"/>
</dbReference>
<dbReference type="GO" id="GO:0005525">
    <property type="term" value="F:GTP binding"/>
    <property type="evidence" value="ECO:0007669"/>
    <property type="project" value="InterPro"/>
</dbReference>
<dbReference type="SUPFAM" id="SSF54980">
    <property type="entry name" value="EF-G C-terminal domain-like"/>
    <property type="match status" value="2"/>
</dbReference>
<dbReference type="Gene3D" id="3.30.70.240">
    <property type="match status" value="1"/>
</dbReference>